<proteinExistence type="predicted"/>
<accession>A0A2T0M9P9</accession>
<evidence type="ECO:0000313" key="1">
    <source>
        <dbReference type="EMBL" id="PRX54152.1"/>
    </source>
</evidence>
<dbReference type="EMBL" id="PVYX01000002">
    <property type="protein sequence ID" value="PRX54152.1"/>
    <property type="molecule type" value="Genomic_DNA"/>
</dbReference>
<reference evidence="1 2" key="1">
    <citation type="submission" date="2018-03" db="EMBL/GenBank/DDBJ databases">
        <title>Genomic Encyclopedia of Archaeal and Bacterial Type Strains, Phase II (KMG-II): from individual species to whole genera.</title>
        <authorList>
            <person name="Goeker M."/>
        </authorList>
    </citation>
    <scope>NUCLEOTIDE SEQUENCE [LARGE SCALE GENOMIC DNA]</scope>
    <source>
        <strain evidence="1 2">DSM 25027</strain>
    </source>
</reference>
<gene>
    <name evidence="1" type="ORF">CLV81_2548</name>
</gene>
<comment type="caution">
    <text evidence="1">The sequence shown here is derived from an EMBL/GenBank/DDBJ whole genome shotgun (WGS) entry which is preliminary data.</text>
</comment>
<sequence>MKKIVLSLVCFGCLIACSDGDLQIETIDFNSVSVQSCDNPVTTSTTLLFKINDSEALILELQTGVLDNGVVGETITTESSIPSQSSLTYRIFSDGITSSYFCDAIPPATPVVVQEVEAQDGMVIIQTTANTDSTSFVHTLSLSGISFVNEAGERITNLAVDEFGEVTTAIPAETAATNQ</sequence>
<dbReference type="AlphaFoldDB" id="A0A2T0M9P9"/>
<dbReference type="OrthoDB" id="1417969at2"/>
<organism evidence="1 2">
    <name type="scientific">Flagellimonas meridianipacifica</name>
    <dbReference type="NCBI Taxonomy" id="1080225"/>
    <lineage>
        <taxon>Bacteria</taxon>
        <taxon>Pseudomonadati</taxon>
        <taxon>Bacteroidota</taxon>
        <taxon>Flavobacteriia</taxon>
        <taxon>Flavobacteriales</taxon>
        <taxon>Flavobacteriaceae</taxon>
        <taxon>Flagellimonas</taxon>
    </lineage>
</organism>
<dbReference type="RefSeq" id="WP_106145458.1">
    <property type="nucleotide sequence ID" value="NZ_PVYX01000002.1"/>
</dbReference>
<protein>
    <submittedName>
        <fullName evidence="1">Uncharacterized protein</fullName>
    </submittedName>
</protein>
<keyword evidence="2" id="KW-1185">Reference proteome</keyword>
<dbReference type="Proteomes" id="UP000237640">
    <property type="component" value="Unassembled WGS sequence"/>
</dbReference>
<evidence type="ECO:0000313" key="2">
    <source>
        <dbReference type="Proteomes" id="UP000237640"/>
    </source>
</evidence>
<name>A0A2T0M9P9_9FLAO</name>